<reference evidence="3" key="1">
    <citation type="submission" date="2023-06" db="EMBL/GenBank/DDBJ databases">
        <authorList>
            <person name="Kurt Z."/>
        </authorList>
    </citation>
    <scope>NUCLEOTIDE SEQUENCE</scope>
</reference>
<evidence type="ECO:0000313" key="4">
    <source>
        <dbReference type="EMBL" id="CAL5996213.1"/>
    </source>
</evidence>
<sequence>MKHTDITQQNIQEQQELIKQLKYENLNLSIQHESNAQTITEYEIKMSQLNDLDLLSTKIQDQLKQDLEKTTQKITTLRSYFVHKQLQNEESESKLLLLLDRLEQIQQKDDEKNKQISDLTCKVDLLQKQLNQSNILAETEIFYEPYAIQVTAGWLVIVGLFVALFCIAAKQF</sequence>
<evidence type="ECO:0000256" key="1">
    <source>
        <dbReference type="SAM" id="Coils"/>
    </source>
</evidence>
<organism evidence="3">
    <name type="scientific">Hexamita inflata</name>
    <dbReference type="NCBI Taxonomy" id="28002"/>
    <lineage>
        <taxon>Eukaryota</taxon>
        <taxon>Metamonada</taxon>
        <taxon>Diplomonadida</taxon>
        <taxon>Hexamitidae</taxon>
        <taxon>Hexamitinae</taxon>
        <taxon>Hexamita</taxon>
    </lineage>
</organism>
<reference evidence="4 5" key="2">
    <citation type="submission" date="2024-07" db="EMBL/GenBank/DDBJ databases">
        <authorList>
            <person name="Akdeniz Z."/>
        </authorList>
    </citation>
    <scope>NUCLEOTIDE SEQUENCE [LARGE SCALE GENOMIC DNA]</scope>
</reference>
<keyword evidence="2" id="KW-0812">Transmembrane</keyword>
<keyword evidence="2" id="KW-0472">Membrane</keyword>
<evidence type="ECO:0000313" key="3">
    <source>
        <dbReference type="EMBL" id="CAI9971472.1"/>
    </source>
</evidence>
<gene>
    <name evidence="4" type="ORF">HINF_LOCUS14660</name>
    <name evidence="3" type="ORF">HINF_LOCUS59117</name>
</gene>
<comment type="caution">
    <text evidence="3">The sequence shown here is derived from an EMBL/GenBank/DDBJ whole genome shotgun (WGS) entry which is preliminary data.</text>
</comment>
<keyword evidence="5" id="KW-1185">Reference proteome</keyword>
<dbReference type="EMBL" id="CATOUU010001090">
    <property type="protein sequence ID" value="CAI9971472.1"/>
    <property type="molecule type" value="Genomic_DNA"/>
</dbReference>
<name>A0AA86V0I4_9EUKA</name>
<protein>
    <submittedName>
        <fullName evidence="4">Hypothetical_protein</fullName>
    </submittedName>
</protein>
<proteinExistence type="predicted"/>
<evidence type="ECO:0000313" key="5">
    <source>
        <dbReference type="Proteomes" id="UP001642409"/>
    </source>
</evidence>
<feature type="coiled-coil region" evidence="1">
    <location>
        <begin position="88"/>
        <end position="122"/>
    </location>
</feature>
<dbReference type="AlphaFoldDB" id="A0AA86V0I4"/>
<keyword evidence="1" id="KW-0175">Coiled coil</keyword>
<accession>A0AA86V0I4</accession>
<dbReference type="EMBL" id="CAXDID020000034">
    <property type="protein sequence ID" value="CAL5996213.1"/>
    <property type="molecule type" value="Genomic_DNA"/>
</dbReference>
<dbReference type="Proteomes" id="UP001642409">
    <property type="component" value="Unassembled WGS sequence"/>
</dbReference>
<feature type="transmembrane region" description="Helical" evidence="2">
    <location>
        <begin position="146"/>
        <end position="169"/>
    </location>
</feature>
<keyword evidence="2" id="KW-1133">Transmembrane helix</keyword>
<evidence type="ECO:0000256" key="2">
    <source>
        <dbReference type="SAM" id="Phobius"/>
    </source>
</evidence>